<comment type="caution">
    <text evidence="2">The sequence shown here is derived from an EMBL/GenBank/DDBJ whole genome shotgun (WGS) entry which is preliminary data.</text>
</comment>
<proteinExistence type="predicted"/>
<feature type="compositionally biased region" description="Basic and acidic residues" evidence="1">
    <location>
        <begin position="1"/>
        <end position="24"/>
    </location>
</feature>
<dbReference type="EMBL" id="JAIWYP010000007">
    <property type="protein sequence ID" value="KAH3795879.1"/>
    <property type="molecule type" value="Genomic_DNA"/>
</dbReference>
<name>A0A9D4FBC9_DREPO</name>
<reference evidence="2" key="2">
    <citation type="submission" date="2020-11" db="EMBL/GenBank/DDBJ databases">
        <authorList>
            <person name="McCartney M.A."/>
            <person name="Auch B."/>
            <person name="Kono T."/>
            <person name="Mallez S."/>
            <person name="Becker A."/>
            <person name="Gohl D.M."/>
            <person name="Silverstein K.A.T."/>
            <person name="Koren S."/>
            <person name="Bechman K.B."/>
            <person name="Herman A."/>
            <person name="Abrahante J.E."/>
            <person name="Garbe J."/>
        </authorList>
    </citation>
    <scope>NUCLEOTIDE SEQUENCE</scope>
    <source>
        <strain evidence="2">Duluth1</strain>
        <tissue evidence="2">Whole animal</tissue>
    </source>
</reference>
<dbReference type="AlphaFoldDB" id="A0A9D4FBC9"/>
<gene>
    <name evidence="2" type="ORF">DPMN_149441</name>
</gene>
<accession>A0A9D4FBC9</accession>
<reference evidence="2" key="1">
    <citation type="journal article" date="2019" name="bioRxiv">
        <title>The Genome of the Zebra Mussel, Dreissena polymorpha: A Resource for Invasive Species Research.</title>
        <authorList>
            <person name="McCartney M.A."/>
            <person name="Auch B."/>
            <person name="Kono T."/>
            <person name="Mallez S."/>
            <person name="Zhang Y."/>
            <person name="Obille A."/>
            <person name="Becker A."/>
            <person name="Abrahante J.E."/>
            <person name="Garbe J."/>
            <person name="Badalamenti J.P."/>
            <person name="Herman A."/>
            <person name="Mangelson H."/>
            <person name="Liachko I."/>
            <person name="Sullivan S."/>
            <person name="Sone E.D."/>
            <person name="Koren S."/>
            <person name="Silverstein K.A.T."/>
            <person name="Beckman K.B."/>
            <person name="Gohl D.M."/>
        </authorList>
    </citation>
    <scope>NUCLEOTIDE SEQUENCE</scope>
    <source>
        <strain evidence="2">Duluth1</strain>
        <tissue evidence="2">Whole animal</tissue>
    </source>
</reference>
<organism evidence="2 3">
    <name type="scientific">Dreissena polymorpha</name>
    <name type="common">Zebra mussel</name>
    <name type="synonym">Mytilus polymorpha</name>
    <dbReference type="NCBI Taxonomy" id="45954"/>
    <lineage>
        <taxon>Eukaryota</taxon>
        <taxon>Metazoa</taxon>
        <taxon>Spiralia</taxon>
        <taxon>Lophotrochozoa</taxon>
        <taxon>Mollusca</taxon>
        <taxon>Bivalvia</taxon>
        <taxon>Autobranchia</taxon>
        <taxon>Heteroconchia</taxon>
        <taxon>Euheterodonta</taxon>
        <taxon>Imparidentia</taxon>
        <taxon>Neoheterodontei</taxon>
        <taxon>Myida</taxon>
        <taxon>Dreissenoidea</taxon>
        <taxon>Dreissenidae</taxon>
        <taxon>Dreissena</taxon>
    </lineage>
</organism>
<evidence type="ECO:0000313" key="2">
    <source>
        <dbReference type="EMBL" id="KAH3795879.1"/>
    </source>
</evidence>
<evidence type="ECO:0000313" key="3">
    <source>
        <dbReference type="Proteomes" id="UP000828390"/>
    </source>
</evidence>
<keyword evidence="3" id="KW-1185">Reference proteome</keyword>
<sequence>MGTSKRLRENFYSEERDGHSNQEKPHRKKTPSTWTPKAGRDKWLDAYIKAVKDDIIKGLKEGLSSI</sequence>
<feature type="region of interest" description="Disordered" evidence="1">
    <location>
        <begin position="1"/>
        <end position="37"/>
    </location>
</feature>
<dbReference type="Proteomes" id="UP000828390">
    <property type="component" value="Unassembled WGS sequence"/>
</dbReference>
<protein>
    <submittedName>
        <fullName evidence="2">Uncharacterized protein</fullName>
    </submittedName>
</protein>
<evidence type="ECO:0000256" key="1">
    <source>
        <dbReference type="SAM" id="MobiDB-lite"/>
    </source>
</evidence>